<dbReference type="Proteomes" id="UP000281406">
    <property type="component" value="Unassembled WGS sequence"/>
</dbReference>
<keyword evidence="3" id="KW-1185">Reference proteome</keyword>
<feature type="compositionally biased region" description="Polar residues" evidence="1">
    <location>
        <begin position="57"/>
        <end position="78"/>
    </location>
</feature>
<gene>
    <name evidence="2" type="ORF">DPX16_4206</name>
</gene>
<name>A0A3N0YQW6_ANAGA</name>
<evidence type="ECO:0000313" key="3">
    <source>
        <dbReference type="Proteomes" id="UP000281406"/>
    </source>
</evidence>
<evidence type="ECO:0000256" key="1">
    <source>
        <dbReference type="SAM" id="MobiDB-lite"/>
    </source>
</evidence>
<sequence>MNAPLPRLLGNHNSNSFVKIRSWAADTGRLAGNTCRLAGEVTSDPHGGGTIPERAARNTSQPEEPRPTNSPTPDVYKTSVSFSNCLRREQVEGSAEPKLVRYTIESIVPPDTKHYWKRNRIQAQL</sequence>
<comment type="caution">
    <text evidence="2">The sequence shown here is derived from an EMBL/GenBank/DDBJ whole genome shotgun (WGS) entry which is preliminary data.</text>
</comment>
<dbReference type="AlphaFoldDB" id="A0A3N0YQW6"/>
<dbReference type="EMBL" id="RJVU01030786">
    <property type="protein sequence ID" value="ROL48380.1"/>
    <property type="molecule type" value="Genomic_DNA"/>
</dbReference>
<accession>A0A3N0YQW6</accession>
<reference evidence="2 3" key="1">
    <citation type="submission" date="2018-10" db="EMBL/GenBank/DDBJ databases">
        <title>Genome assembly for a Yunnan-Guizhou Plateau 3E fish, Anabarilius grahami (Regan), and its evolutionary and genetic applications.</title>
        <authorList>
            <person name="Jiang W."/>
        </authorList>
    </citation>
    <scope>NUCLEOTIDE SEQUENCE [LARGE SCALE GENOMIC DNA]</scope>
    <source>
        <strain evidence="2">AG-KIZ</strain>
        <tissue evidence="2">Muscle</tissue>
    </source>
</reference>
<organism evidence="2 3">
    <name type="scientific">Anabarilius grahami</name>
    <name type="common">Kanglang fish</name>
    <name type="synonym">Barilius grahami</name>
    <dbReference type="NCBI Taxonomy" id="495550"/>
    <lineage>
        <taxon>Eukaryota</taxon>
        <taxon>Metazoa</taxon>
        <taxon>Chordata</taxon>
        <taxon>Craniata</taxon>
        <taxon>Vertebrata</taxon>
        <taxon>Euteleostomi</taxon>
        <taxon>Actinopterygii</taxon>
        <taxon>Neopterygii</taxon>
        <taxon>Teleostei</taxon>
        <taxon>Ostariophysi</taxon>
        <taxon>Cypriniformes</taxon>
        <taxon>Xenocyprididae</taxon>
        <taxon>Xenocypridinae</taxon>
        <taxon>Xenocypridinae incertae sedis</taxon>
        <taxon>Anabarilius</taxon>
    </lineage>
</organism>
<protein>
    <submittedName>
        <fullName evidence="2">Uncharacterized protein</fullName>
    </submittedName>
</protein>
<proteinExistence type="predicted"/>
<evidence type="ECO:0000313" key="2">
    <source>
        <dbReference type="EMBL" id="ROL48380.1"/>
    </source>
</evidence>
<feature type="region of interest" description="Disordered" evidence="1">
    <location>
        <begin position="39"/>
        <end position="78"/>
    </location>
</feature>